<dbReference type="Proteomes" id="UP001154078">
    <property type="component" value="Chromosome 1"/>
</dbReference>
<feature type="transmembrane region" description="Helical" evidence="1">
    <location>
        <begin position="133"/>
        <end position="155"/>
    </location>
</feature>
<organism evidence="2 3">
    <name type="scientific">Brassicogethes aeneus</name>
    <name type="common">Rape pollen beetle</name>
    <name type="synonym">Meligethes aeneus</name>
    <dbReference type="NCBI Taxonomy" id="1431903"/>
    <lineage>
        <taxon>Eukaryota</taxon>
        <taxon>Metazoa</taxon>
        <taxon>Ecdysozoa</taxon>
        <taxon>Arthropoda</taxon>
        <taxon>Hexapoda</taxon>
        <taxon>Insecta</taxon>
        <taxon>Pterygota</taxon>
        <taxon>Neoptera</taxon>
        <taxon>Endopterygota</taxon>
        <taxon>Coleoptera</taxon>
        <taxon>Polyphaga</taxon>
        <taxon>Cucujiformia</taxon>
        <taxon>Nitidulidae</taxon>
        <taxon>Meligethinae</taxon>
        <taxon>Brassicogethes</taxon>
    </lineage>
</organism>
<dbReference type="EMBL" id="OV121132">
    <property type="protein sequence ID" value="CAH0547905.1"/>
    <property type="molecule type" value="Genomic_DNA"/>
</dbReference>
<keyword evidence="3" id="KW-1185">Reference proteome</keyword>
<reference evidence="2" key="1">
    <citation type="submission" date="2021-12" db="EMBL/GenBank/DDBJ databases">
        <authorList>
            <person name="King R."/>
        </authorList>
    </citation>
    <scope>NUCLEOTIDE SEQUENCE</scope>
</reference>
<evidence type="ECO:0000313" key="2">
    <source>
        <dbReference type="EMBL" id="CAH0547905.1"/>
    </source>
</evidence>
<sequence>MDPNSNWKQVSIMMLLCGTWPTELIPSAKYRAFYKVVKIIPMVIYFLFVLSLSYGLYLVIVHGDLKDFPPSMTLYITNLIISIKAIICQFGGIQRMIKLNVEQDYFLSKTKDEALLKIRNDYILKAKLYMKPFIFYTPFSGMIFIGTYFLEYYVFWNEDKAKLMTATELNNYIKILLFLEFFTNSMQLAANSLALLDIDIDFKVAFGNEDGLLKQWETNCDRIVSFLMVDNHVKDKNVKELLQNLNNSSISENGRNAAIIWALHGYFVPTTKLIKKDIVTRKKILLSLL</sequence>
<evidence type="ECO:0000256" key="1">
    <source>
        <dbReference type="SAM" id="Phobius"/>
    </source>
</evidence>
<keyword evidence="1" id="KW-0812">Transmembrane</keyword>
<accession>A0A9P0AV99</accession>
<feature type="transmembrane region" description="Helical" evidence="1">
    <location>
        <begin position="72"/>
        <end position="93"/>
    </location>
</feature>
<proteinExistence type="predicted"/>
<evidence type="ECO:0000313" key="3">
    <source>
        <dbReference type="Proteomes" id="UP001154078"/>
    </source>
</evidence>
<gene>
    <name evidence="2" type="ORF">MELIAE_LOCUS1797</name>
</gene>
<name>A0A9P0AV99_BRAAE</name>
<feature type="transmembrane region" description="Helical" evidence="1">
    <location>
        <begin position="39"/>
        <end position="60"/>
    </location>
</feature>
<dbReference type="AlphaFoldDB" id="A0A9P0AV99"/>
<protein>
    <submittedName>
        <fullName evidence="2">Uncharacterized protein</fullName>
    </submittedName>
</protein>
<keyword evidence="1" id="KW-1133">Transmembrane helix</keyword>
<dbReference type="OrthoDB" id="6744612at2759"/>
<keyword evidence="1" id="KW-0472">Membrane</keyword>